<accession>A0A9W9WL89</accession>
<comment type="caution">
    <text evidence="1">The sequence shown here is derived from an EMBL/GenBank/DDBJ whole genome shotgun (WGS) entry which is preliminary data.</text>
</comment>
<dbReference type="InterPro" id="IPR019193">
    <property type="entry name" value="UBQ-conj_enz_E2-bd_prot"/>
</dbReference>
<dbReference type="GeneID" id="81629042"/>
<reference evidence="1" key="2">
    <citation type="journal article" date="2023" name="IMA Fungus">
        <title>Comparative genomic study of the Penicillium genus elucidates a diverse pangenome and 15 lateral gene transfer events.</title>
        <authorList>
            <person name="Petersen C."/>
            <person name="Sorensen T."/>
            <person name="Nielsen M.R."/>
            <person name="Sondergaard T.E."/>
            <person name="Sorensen J.L."/>
            <person name="Fitzpatrick D.A."/>
            <person name="Frisvad J.C."/>
            <person name="Nielsen K.L."/>
        </authorList>
    </citation>
    <scope>NUCLEOTIDE SEQUENCE</scope>
    <source>
        <strain evidence="1">IBT 30728</strain>
    </source>
</reference>
<dbReference type="GO" id="GO:0051865">
    <property type="term" value="P:protein autoubiquitination"/>
    <property type="evidence" value="ECO:0007669"/>
    <property type="project" value="TreeGrafter"/>
</dbReference>
<proteinExistence type="predicted"/>
<organism evidence="1 2">
    <name type="scientific">Penicillium diatomitis</name>
    <dbReference type="NCBI Taxonomy" id="2819901"/>
    <lineage>
        <taxon>Eukaryota</taxon>
        <taxon>Fungi</taxon>
        <taxon>Dikarya</taxon>
        <taxon>Ascomycota</taxon>
        <taxon>Pezizomycotina</taxon>
        <taxon>Eurotiomycetes</taxon>
        <taxon>Eurotiomycetidae</taxon>
        <taxon>Eurotiales</taxon>
        <taxon>Aspergillaceae</taxon>
        <taxon>Penicillium</taxon>
    </lineage>
</organism>
<dbReference type="Proteomes" id="UP001148312">
    <property type="component" value="Unassembled WGS sequence"/>
</dbReference>
<dbReference type="EMBL" id="JAPWDQ010000015">
    <property type="protein sequence ID" value="KAJ5469579.1"/>
    <property type="molecule type" value="Genomic_DNA"/>
</dbReference>
<dbReference type="GO" id="GO:0031624">
    <property type="term" value="F:ubiquitin conjugating enzyme binding"/>
    <property type="evidence" value="ECO:0007669"/>
    <property type="project" value="TreeGrafter"/>
</dbReference>
<dbReference type="GO" id="GO:0000209">
    <property type="term" value="P:protein polyubiquitination"/>
    <property type="evidence" value="ECO:0007669"/>
    <property type="project" value="TreeGrafter"/>
</dbReference>
<reference evidence="1" key="1">
    <citation type="submission" date="2022-12" db="EMBL/GenBank/DDBJ databases">
        <authorList>
            <person name="Petersen C."/>
        </authorList>
    </citation>
    <scope>NUCLEOTIDE SEQUENCE</scope>
    <source>
        <strain evidence="1">IBT 30728</strain>
    </source>
</reference>
<gene>
    <name evidence="1" type="ORF">N7539_009197</name>
</gene>
<evidence type="ECO:0008006" key="3">
    <source>
        <dbReference type="Google" id="ProtNLM"/>
    </source>
</evidence>
<evidence type="ECO:0000313" key="1">
    <source>
        <dbReference type="EMBL" id="KAJ5469579.1"/>
    </source>
</evidence>
<dbReference type="PANTHER" id="PTHR31531:SF2">
    <property type="entry name" value="E3 UBIQUITIN-PROTEIN LIGASE E3D"/>
    <property type="match status" value="1"/>
</dbReference>
<protein>
    <recommendedName>
        <fullName evidence="3">Ubiquitin-conjugating enzyme E2C-binding protein</fullName>
    </recommendedName>
</protein>
<dbReference type="PANTHER" id="PTHR31531">
    <property type="entry name" value="E3 UBIQUITIN-PROTEIN LIGASE E3D FAMILY MEMBER"/>
    <property type="match status" value="1"/>
</dbReference>
<dbReference type="GO" id="GO:0000151">
    <property type="term" value="C:ubiquitin ligase complex"/>
    <property type="evidence" value="ECO:0007669"/>
    <property type="project" value="TreeGrafter"/>
</dbReference>
<dbReference type="GO" id="GO:0005829">
    <property type="term" value="C:cytosol"/>
    <property type="evidence" value="ECO:0007669"/>
    <property type="project" value="TreeGrafter"/>
</dbReference>
<name>A0A9W9WL89_9EURO</name>
<evidence type="ECO:0000313" key="2">
    <source>
        <dbReference type="Proteomes" id="UP001148312"/>
    </source>
</evidence>
<dbReference type="GO" id="GO:0061630">
    <property type="term" value="F:ubiquitin protein ligase activity"/>
    <property type="evidence" value="ECO:0007669"/>
    <property type="project" value="TreeGrafter"/>
</dbReference>
<keyword evidence="2" id="KW-1185">Reference proteome</keyword>
<dbReference type="GO" id="GO:0006513">
    <property type="term" value="P:protein monoubiquitination"/>
    <property type="evidence" value="ECO:0007669"/>
    <property type="project" value="TreeGrafter"/>
</dbReference>
<dbReference type="GO" id="GO:0030332">
    <property type="term" value="F:cyclin binding"/>
    <property type="evidence" value="ECO:0007669"/>
    <property type="project" value="TreeGrafter"/>
</dbReference>
<dbReference type="GO" id="GO:0043161">
    <property type="term" value="P:proteasome-mediated ubiquitin-dependent protein catabolic process"/>
    <property type="evidence" value="ECO:0007669"/>
    <property type="project" value="TreeGrafter"/>
</dbReference>
<dbReference type="AlphaFoldDB" id="A0A9W9WL89"/>
<sequence length="449" mass="49665">MSPALTPQGDEMPLHLHAELLPNIRQVTLYVSLPQLSTLQSNRPQVQLSESCKSVTVSLSPPFEHVTETLKLPARVSGAVGQNLNLSPSTPSAPRKPADSGFEYSLRMAIDPRDEPFISAPETVSDDHFPWTAADMSPRTRIRCRGCKTRFLKDVGATQSVQAEPSLPQSGWIWKDLPSGNWAEMMDFWHCHKPDPHEHDSKPEADAALKLEGETAQVKGFGADSRVEAIPGTVLIDVPSFLLCESDCINLKKTSEDVPETSTSAKYFARSLQCAKCNAFVGIEDPPARGWRLLKTNVSLNANPEGSPEDETAWQSHPVQQIVAAQLLELIERESARRFVVHYGHKDGLLLWVFNPNLRYSSSGSGHVVSAQNAMKVLHQSIPNVDELLTPEIGNPSPLSVEELELPAAVYRALEEALDKSNKMLPSTARCFNEWKVGLLHRYSRICTR</sequence>
<dbReference type="Pfam" id="PF09814">
    <property type="entry name" value="HECT_2"/>
    <property type="match status" value="1"/>
</dbReference>
<dbReference type="GO" id="GO:0005634">
    <property type="term" value="C:nucleus"/>
    <property type="evidence" value="ECO:0007669"/>
    <property type="project" value="TreeGrafter"/>
</dbReference>
<dbReference type="RefSeq" id="XP_056786169.1">
    <property type="nucleotide sequence ID" value="XM_056938792.1"/>
</dbReference>